<evidence type="ECO:0000313" key="4">
    <source>
        <dbReference type="EMBL" id="GAA4732484.1"/>
    </source>
</evidence>
<proteinExistence type="inferred from homology"/>
<accession>A0ABP8YJX8</accession>
<dbReference type="InterPro" id="IPR006311">
    <property type="entry name" value="TAT_signal"/>
</dbReference>
<evidence type="ECO:0000313" key="5">
    <source>
        <dbReference type="Proteomes" id="UP001500956"/>
    </source>
</evidence>
<dbReference type="PROSITE" id="PS51318">
    <property type="entry name" value="TAT"/>
    <property type="match status" value="1"/>
</dbReference>
<dbReference type="Gene3D" id="3.40.190.10">
    <property type="entry name" value="Periplasmic binding protein-like II"/>
    <property type="match status" value="1"/>
</dbReference>
<organism evidence="4 5">
    <name type="scientific">Isoptericola chiayiensis</name>
    <dbReference type="NCBI Taxonomy" id="579446"/>
    <lineage>
        <taxon>Bacteria</taxon>
        <taxon>Bacillati</taxon>
        <taxon>Actinomycetota</taxon>
        <taxon>Actinomycetes</taxon>
        <taxon>Micrococcales</taxon>
        <taxon>Promicromonosporaceae</taxon>
        <taxon>Isoptericola</taxon>
    </lineage>
</organism>
<comment type="caution">
    <text evidence="4">The sequence shown here is derived from an EMBL/GenBank/DDBJ whole genome shotgun (WGS) entry which is preliminary data.</text>
</comment>
<protein>
    <submittedName>
        <fullName evidence="4">Sugar ABC transporter substrate-binding protein</fullName>
    </submittedName>
</protein>
<dbReference type="Proteomes" id="UP001500956">
    <property type="component" value="Unassembled WGS sequence"/>
</dbReference>
<dbReference type="InterPro" id="IPR006059">
    <property type="entry name" value="SBP"/>
</dbReference>
<evidence type="ECO:0000256" key="1">
    <source>
        <dbReference type="ARBA" id="ARBA00008520"/>
    </source>
</evidence>
<keyword evidence="2" id="KW-0813">Transport</keyword>
<comment type="similarity">
    <text evidence="1">Belongs to the bacterial solute-binding protein 1 family.</text>
</comment>
<dbReference type="SUPFAM" id="SSF53850">
    <property type="entry name" value="Periplasmic binding protein-like II"/>
    <property type="match status" value="1"/>
</dbReference>
<gene>
    <name evidence="4" type="ORF">GCM10023216_25800</name>
</gene>
<keyword evidence="5" id="KW-1185">Reference proteome</keyword>
<dbReference type="PANTHER" id="PTHR30061">
    <property type="entry name" value="MALTOSE-BINDING PERIPLASMIC PROTEIN"/>
    <property type="match status" value="1"/>
</dbReference>
<dbReference type="RefSeq" id="WP_172152189.1">
    <property type="nucleotide sequence ID" value="NZ_BAABID010000013.1"/>
</dbReference>
<dbReference type="EMBL" id="BAABID010000013">
    <property type="protein sequence ID" value="GAA4732484.1"/>
    <property type="molecule type" value="Genomic_DNA"/>
</dbReference>
<evidence type="ECO:0000256" key="3">
    <source>
        <dbReference type="ARBA" id="ARBA00022729"/>
    </source>
</evidence>
<dbReference type="Pfam" id="PF13416">
    <property type="entry name" value="SBP_bac_8"/>
    <property type="match status" value="1"/>
</dbReference>
<name>A0ABP8YJX8_9MICO</name>
<reference evidence="5" key="1">
    <citation type="journal article" date="2019" name="Int. J. Syst. Evol. Microbiol.">
        <title>The Global Catalogue of Microorganisms (GCM) 10K type strain sequencing project: providing services to taxonomists for standard genome sequencing and annotation.</title>
        <authorList>
            <consortium name="The Broad Institute Genomics Platform"/>
            <consortium name="The Broad Institute Genome Sequencing Center for Infectious Disease"/>
            <person name="Wu L."/>
            <person name="Ma J."/>
        </authorList>
    </citation>
    <scope>NUCLEOTIDE SEQUENCE [LARGE SCALE GENOMIC DNA]</scope>
    <source>
        <strain evidence="5">JCM 18063</strain>
    </source>
</reference>
<dbReference type="PROSITE" id="PS51257">
    <property type="entry name" value="PROKAR_LIPOPROTEIN"/>
    <property type="match status" value="1"/>
</dbReference>
<sequence>MTFRTTTSTIGDDLSRRRVLQLLGIGAGTALVAACAPSGGSAPAPAASTGSAAQDFSFASWSLSEEAAKPVITGQLDTFGADAGVTATPVSYPYNEYLNQLTLQTRGGEFSGAAQLDIAWLGTLAALGKLQDLSALAQGRGYIEAGLSAGQFDGVQYGLPWTLGAIGLVGNREILDRAGITDLPSDIAGFEEALRELKKLDDGLVPYAASTKVAQLKDVQTWMQTFGCTLVEDGRVTLGDDASVEAMTWYKRLYDDGLIGADVDRFDARSLFAQGKTALYDDAPVGRSAVLADSPDTELGDKLVPFARPVVSAGDDPRALAWGHVIVVVDGDGAGTAAEYARWVTSDEAVVVDYFEQLGLPPTTQAGLSSEAVASDRFISEFGERITATSTPSPFWVYPQYGQIDTAIAEQVQAALVGSKTPREAMEAARDEAQSLID</sequence>
<dbReference type="PANTHER" id="PTHR30061:SF50">
    <property type="entry name" value="MALTOSE_MALTODEXTRIN-BINDING PERIPLASMIC PROTEIN"/>
    <property type="match status" value="1"/>
</dbReference>
<keyword evidence="3" id="KW-0732">Signal</keyword>
<evidence type="ECO:0000256" key="2">
    <source>
        <dbReference type="ARBA" id="ARBA00022448"/>
    </source>
</evidence>